<evidence type="ECO:0000256" key="1">
    <source>
        <dbReference type="SAM" id="MobiDB-lite"/>
    </source>
</evidence>
<reference evidence="2 3" key="1">
    <citation type="journal article" date="2019" name="Sci. Rep.">
        <title>Orb-weaving spider Araneus ventricosus genome elucidates the spidroin gene catalogue.</title>
        <authorList>
            <person name="Kono N."/>
            <person name="Nakamura H."/>
            <person name="Ohtoshi R."/>
            <person name="Moran D.A.P."/>
            <person name="Shinohara A."/>
            <person name="Yoshida Y."/>
            <person name="Fujiwara M."/>
            <person name="Mori M."/>
            <person name="Tomita M."/>
            <person name="Arakawa K."/>
        </authorList>
    </citation>
    <scope>NUCLEOTIDE SEQUENCE [LARGE SCALE GENOMIC DNA]</scope>
</reference>
<organism evidence="2 3">
    <name type="scientific">Araneus ventricosus</name>
    <name type="common">Orbweaver spider</name>
    <name type="synonym">Epeira ventricosa</name>
    <dbReference type="NCBI Taxonomy" id="182803"/>
    <lineage>
        <taxon>Eukaryota</taxon>
        <taxon>Metazoa</taxon>
        <taxon>Ecdysozoa</taxon>
        <taxon>Arthropoda</taxon>
        <taxon>Chelicerata</taxon>
        <taxon>Arachnida</taxon>
        <taxon>Araneae</taxon>
        <taxon>Araneomorphae</taxon>
        <taxon>Entelegynae</taxon>
        <taxon>Araneoidea</taxon>
        <taxon>Araneidae</taxon>
        <taxon>Araneus</taxon>
    </lineage>
</organism>
<dbReference type="EMBL" id="BGPR01007031">
    <property type="protein sequence ID" value="GBN23724.1"/>
    <property type="molecule type" value="Genomic_DNA"/>
</dbReference>
<sequence>MSRSQRKAIWELRTRQNKPNPLRESHAWKPSQGGGTSLYHGGTVNQPKYCPTATRKTPDMPVAVVMETGYSTAFWGCEGKGFISFDADRTSVSLILLCTLVENEFLA</sequence>
<feature type="region of interest" description="Disordered" evidence="1">
    <location>
        <begin position="1"/>
        <end position="42"/>
    </location>
</feature>
<evidence type="ECO:0000313" key="3">
    <source>
        <dbReference type="Proteomes" id="UP000499080"/>
    </source>
</evidence>
<gene>
    <name evidence="2" type="ORF">AVEN_118439_1</name>
</gene>
<dbReference type="Proteomes" id="UP000499080">
    <property type="component" value="Unassembled WGS sequence"/>
</dbReference>
<comment type="caution">
    <text evidence="2">The sequence shown here is derived from an EMBL/GenBank/DDBJ whole genome shotgun (WGS) entry which is preliminary data.</text>
</comment>
<name>A0A4Y2MB50_ARAVE</name>
<dbReference type="AlphaFoldDB" id="A0A4Y2MB50"/>
<accession>A0A4Y2MB50</accession>
<proteinExistence type="predicted"/>
<keyword evidence="3" id="KW-1185">Reference proteome</keyword>
<protein>
    <submittedName>
        <fullName evidence="2">Uncharacterized protein</fullName>
    </submittedName>
</protein>
<evidence type="ECO:0000313" key="2">
    <source>
        <dbReference type="EMBL" id="GBN23724.1"/>
    </source>
</evidence>